<dbReference type="GO" id="GO:0051537">
    <property type="term" value="F:2 iron, 2 sulfur cluster binding"/>
    <property type="evidence" value="ECO:0007669"/>
    <property type="project" value="UniProtKB-KW"/>
</dbReference>
<protein>
    <submittedName>
        <fullName evidence="7">(2Fe-2S)-binding protein</fullName>
    </submittedName>
</protein>
<feature type="domain" description="2Fe-2S ferredoxin-type" evidence="6">
    <location>
        <begin position="2"/>
        <end position="78"/>
    </location>
</feature>
<evidence type="ECO:0000256" key="3">
    <source>
        <dbReference type="ARBA" id="ARBA00023002"/>
    </source>
</evidence>
<dbReference type="Pfam" id="PF01799">
    <property type="entry name" value="Fer2_2"/>
    <property type="match status" value="1"/>
</dbReference>
<dbReference type="GO" id="GO:0016491">
    <property type="term" value="F:oxidoreductase activity"/>
    <property type="evidence" value="ECO:0007669"/>
    <property type="project" value="UniProtKB-KW"/>
</dbReference>
<keyword evidence="5" id="KW-0411">Iron-sulfur</keyword>
<evidence type="ECO:0000256" key="4">
    <source>
        <dbReference type="ARBA" id="ARBA00023004"/>
    </source>
</evidence>
<keyword evidence="2" id="KW-0479">Metal-binding</keyword>
<dbReference type="PANTHER" id="PTHR44379:SF8">
    <property type="entry name" value="XANTHINE DEHYDROGENASE IRON-SULFUR-BINDING SUBUNIT XDHC-RELATED"/>
    <property type="match status" value="1"/>
</dbReference>
<evidence type="ECO:0000313" key="8">
    <source>
        <dbReference type="Proteomes" id="UP000298381"/>
    </source>
</evidence>
<dbReference type="InterPro" id="IPR006058">
    <property type="entry name" value="2Fe2S_fd_BS"/>
</dbReference>
<dbReference type="Proteomes" id="UP000298381">
    <property type="component" value="Unassembled WGS sequence"/>
</dbReference>
<evidence type="ECO:0000256" key="5">
    <source>
        <dbReference type="ARBA" id="ARBA00023014"/>
    </source>
</evidence>
<evidence type="ECO:0000313" key="7">
    <source>
        <dbReference type="EMBL" id="TFZ40724.1"/>
    </source>
</evidence>
<dbReference type="RefSeq" id="WP_135270750.1">
    <property type="nucleotide sequence ID" value="NZ_SRIB01000004.1"/>
</dbReference>
<dbReference type="InterPro" id="IPR051452">
    <property type="entry name" value="Diverse_Oxidoreductases"/>
</dbReference>
<sequence length="161" mass="17631">MINLKINVNNTDYEIEIDEEKRLIDLLRDELRLTGVKEGCSEGECGACSVILDGKLVNSCLIMAFQVNDSKVVTIEGLSEGDNINYIQKAFIEAGAVQCGYCTPGMILAAKAILDKNPNPSREEIRMGISGNLCRCTGYEKIVEAIELAGGYLNGTKTYRE</sequence>
<proteinExistence type="predicted"/>
<dbReference type="GO" id="GO:0046872">
    <property type="term" value="F:metal ion binding"/>
    <property type="evidence" value="ECO:0007669"/>
    <property type="project" value="UniProtKB-KW"/>
</dbReference>
<dbReference type="FunFam" id="1.10.150.120:FF:000003">
    <property type="entry name" value="Carbon monoxide dehydrogenase, small subunit"/>
    <property type="match status" value="1"/>
</dbReference>
<evidence type="ECO:0000256" key="1">
    <source>
        <dbReference type="ARBA" id="ARBA00022714"/>
    </source>
</evidence>
<evidence type="ECO:0000256" key="2">
    <source>
        <dbReference type="ARBA" id="ARBA00022723"/>
    </source>
</evidence>
<dbReference type="Pfam" id="PF00111">
    <property type="entry name" value="Fer2"/>
    <property type="match status" value="1"/>
</dbReference>
<comment type="caution">
    <text evidence="7">The sequence shown here is derived from an EMBL/GenBank/DDBJ whole genome shotgun (WGS) entry which is preliminary data.</text>
</comment>
<dbReference type="Gene3D" id="1.10.150.120">
    <property type="entry name" value="[2Fe-2S]-binding domain"/>
    <property type="match status" value="1"/>
</dbReference>
<dbReference type="InterPro" id="IPR036010">
    <property type="entry name" value="2Fe-2S_ferredoxin-like_sf"/>
</dbReference>
<dbReference type="InterPro" id="IPR001041">
    <property type="entry name" value="2Fe-2S_ferredoxin-type"/>
</dbReference>
<dbReference type="EMBL" id="SRIB01000004">
    <property type="protein sequence ID" value="TFZ40724.1"/>
    <property type="molecule type" value="Genomic_DNA"/>
</dbReference>
<keyword evidence="8" id="KW-1185">Reference proteome</keyword>
<keyword evidence="3" id="KW-0560">Oxidoreductase</keyword>
<dbReference type="OrthoDB" id="9796880at2"/>
<dbReference type="InterPro" id="IPR002888">
    <property type="entry name" value="2Fe-2S-bd"/>
</dbReference>
<reference evidence="7 8" key="1">
    <citation type="submission" date="2019-03" db="EMBL/GenBank/DDBJ databases">
        <title>Draft genome sequence data and analysis of a Fermenting Bacterium, Soehngenia longevitae strain 1933PT, isolated from petroleum reservoir in Azerbaijan.</title>
        <authorList>
            <person name="Grouzdev D.S."/>
            <person name="Bidzhieva S.K."/>
            <person name="Sokolova D.S."/>
            <person name="Tourova T.P."/>
            <person name="Poltaraus A.B."/>
            <person name="Nazina T.N."/>
        </authorList>
    </citation>
    <scope>NUCLEOTIDE SEQUENCE [LARGE SCALE GENOMIC DNA]</scope>
    <source>
        <strain evidence="7 8">1933P</strain>
    </source>
</reference>
<dbReference type="SUPFAM" id="SSF47741">
    <property type="entry name" value="CO dehydrogenase ISP C-domain like"/>
    <property type="match status" value="1"/>
</dbReference>
<keyword evidence="4" id="KW-0408">Iron</keyword>
<gene>
    <name evidence="7" type="ORF">E4100_03980</name>
</gene>
<dbReference type="CDD" id="cd00207">
    <property type="entry name" value="fer2"/>
    <property type="match status" value="1"/>
</dbReference>
<accession>A0A4Z0D761</accession>
<organism evidence="7 8">
    <name type="scientific">Soehngenia longivitae</name>
    <dbReference type="NCBI Taxonomy" id="2562294"/>
    <lineage>
        <taxon>Bacteria</taxon>
        <taxon>Bacillati</taxon>
        <taxon>Bacillota</taxon>
        <taxon>Tissierellia</taxon>
        <taxon>Tissierellales</taxon>
        <taxon>Tissierellaceae</taxon>
        <taxon>Soehngenia</taxon>
    </lineage>
</organism>
<dbReference type="PROSITE" id="PS00197">
    <property type="entry name" value="2FE2S_FER_1"/>
    <property type="match status" value="1"/>
</dbReference>
<name>A0A4Z0D761_9FIRM</name>
<dbReference type="PROSITE" id="PS51085">
    <property type="entry name" value="2FE2S_FER_2"/>
    <property type="match status" value="1"/>
</dbReference>
<dbReference type="SUPFAM" id="SSF54292">
    <property type="entry name" value="2Fe-2S ferredoxin-like"/>
    <property type="match status" value="1"/>
</dbReference>
<dbReference type="InterPro" id="IPR036884">
    <property type="entry name" value="2Fe-2S-bd_dom_sf"/>
</dbReference>
<evidence type="ECO:0000259" key="6">
    <source>
        <dbReference type="PROSITE" id="PS51085"/>
    </source>
</evidence>
<dbReference type="Gene3D" id="3.10.20.30">
    <property type="match status" value="1"/>
</dbReference>
<keyword evidence="1" id="KW-0001">2Fe-2S</keyword>
<dbReference type="PANTHER" id="PTHR44379">
    <property type="entry name" value="OXIDOREDUCTASE WITH IRON-SULFUR SUBUNIT"/>
    <property type="match status" value="1"/>
</dbReference>
<dbReference type="AlphaFoldDB" id="A0A4Z0D761"/>
<dbReference type="InterPro" id="IPR012675">
    <property type="entry name" value="Beta-grasp_dom_sf"/>
</dbReference>